<dbReference type="OrthoDB" id="6088715at2759"/>
<feature type="compositionally biased region" description="Basic and acidic residues" evidence="1">
    <location>
        <begin position="312"/>
        <end position="327"/>
    </location>
</feature>
<accession>A0A6P6LA94</accession>
<dbReference type="AlphaFoldDB" id="A0A6P6LA94"/>
<dbReference type="PANTHER" id="PTHR23187:SF3">
    <property type="entry name" value="SUMO-INTERACTING MOTIF-CONTAINING PROTEIN 1"/>
    <property type="match status" value="1"/>
</dbReference>
<evidence type="ECO:0000313" key="2">
    <source>
        <dbReference type="Proteomes" id="UP000515129"/>
    </source>
</evidence>
<feature type="region of interest" description="Disordered" evidence="1">
    <location>
        <begin position="312"/>
        <end position="447"/>
    </location>
</feature>
<reference evidence="3" key="1">
    <citation type="submission" date="2025-08" db="UniProtKB">
        <authorList>
            <consortium name="RefSeq"/>
        </authorList>
    </citation>
    <scope>IDENTIFICATION</scope>
    <source>
        <strain evidence="3">Wakin</strain>
        <tissue evidence="3">Muscle</tissue>
    </source>
</reference>
<evidence type="ECO:0000256" key="1">
    <source>
        <dbReference type="SAM" id="MobiDB-lite"/>
    </source>
</evidence>
<feature type="compositionally biased region" description="Polar residues" evidence="1">
    <location>
        <begin position="354"/>
        <end position="367"/>
    </location>
</feature>
<dbReference type="GO" id="GO:0032184">
    <property type="term" value="F:SUMO polymer binding"/>
    <property type="evidence" value="ECO:0007669"/>
    <property type="project" value="TreeGrafter"/>
</dbReference>
<dbReference type="KEGG" id="caua:113058004"/>
<evidence type="ECO:0000313" key="3">
    <source>
        <dbReference type="RefSeq" id="XP_026081464.1"/>
    </source>
</evidence>
<dbReference type="Proteomes" id="UP000515129">
    <property type="component" value="Chromosome 39"/>
</dbReference>
<keyword evidence="2" id="KW-1185">Reference proteome</keyword>
<sequence>MEDIICVSSGSDDDSDLEVISSYNDDKEDPVPFIRAQWLSVTPLQETVARAQVLIDITGHNFTPPRQRCTKRDTCSSLEVIDLSEDDPSEDVGVQKTFPTLPSVESRAKKVHVTLASKSQTCIGKDVANSMCFVGSSLQSVASKSLSQERTLTDVLQSTENYLHQDPNCNSTLSSEQLSWDMSLEHSRSSDKSKNPFKCESEALKNSIADASQNTKDTQLSTPAVCSIEADQKDNLDSSQKWEDSVLSPYSLDSPYYCPSEVDAYLFSDSSIKSEDNDPPFTTCNSQQSLQTSEFPSAFHNASMSNALSLKEDGKTMNNGKNEDLHTPVHPRPSSPSIPTSFRASPPWSPVVLSKQSKPNSPTSTEILASDTAAHSPDRSTLSSPSSSFSLFISQASSPNLPERTEQKRNYSDAGSPESPPISLWDTSSDGDNENVPDNMLSDLSENNSEDRQHICLTQYRKFSQCMSGTIPHMDDDGEDEHYGPAEPLCRQSLSLVYSTIEENYPEGTLQLLSDFIQPRYYPPVDITTHLLRGIFLNPQSPDVLVIEAYNLLMKTQRYHPVDASTVPCDWELVKSVMKEQDKTRRLRTEVQYMLLQYILQVLEDDFHFKLRSQCLLHSVAKKMLSFGNETIGQVKDVIVWMMNAAKESVNHSKDVEYPKKEDNYLKIVLSLQRMLTLALEVDKNPNYSSDKLSEELFTCLNRMHSCRQIRLLLLKTLDSKLLRCKLLKLLLDEACSQKTSLPMSLNLLLHYLKSSTLASDPSDGAEKWRKWDELLQLLWMLMLSYEEVVTGHLYFPITKRFERRHAPIWTVNDQVKCSEVQEAVGTFLSRAANDIGHALSMEIQDLLSQLQEHITDMSSVTTSH</sequence>
<gene>
    <name evidence="3" type="primary">LOC113058004</name>
</gene>
<proteinExistence type="predicted"/>
<dbReference type="RefSeq" id="XP_026081464.1">
    <property type="nucleotide sequence ID" value="XM_026225679.1"/>
</dbReference>
<name>A0A6P6LA94_CARAU</name>
<dbReference type="GeneID" id="113058004"/>
<feature type="compositionally biased region" description="Low complexity" evidence="1">
    <location>
        <begin position="379"/>
        <end position="398"/>
    </location>
</feature>
<dbReference type="InterPro" id="IPR052119">
    <property type="entry name" value="ElonginBC-PRC2_ViralRestrict"/>
</dbReference>
<dbReference type="PANTHER" id="PTHR23187">
    <property type="entry name" value="FLJ44216 PROTEIN-RELATED"/>
    <property type="match status" value="1"/>
</dbReference>
<protein>
    <submittedName>
        <fullName evidence="3">Uncharacterized protein LOC113058004</fullName>
    </submittedName>
</protein>
<organism evidence="2 3">
    <name type="scientific">Carassius auratus</name>
    <name type="common">Goldfish</name>
    <dbReference type="NCBI Taxonomy" id="7957"/>
    <lineage>
        <taxon>Eukaryota</taxon>
        <taxon>Metazoa</taxon>
        <taxon>Chordata</taxon>
        <taxon>Craniata</taxon>
        <taxon>Vertebrata</taxon>
        <taxon>Euteleostomi</taxon>
        <taxon>Actinopterygii</taxon>
        <taxon>Neopterygii</taxon>
        <taxon>Teleostei</taxon>
        <taxon>Ostariophysi</taxon>
        <taxon>Cypriniformes</taxon>
        <taxon>Cyprinidae</taxon>
        <taxon>Cyprininae</taxon>
        <taxon>Carassius</taxon>
    </lineage>
</organism>